<comment type="caution">
    <text evidence="1">The sequence shown here is derived from an EMBL/GenBank/DDBJ whole genome shotgun (WGS) entry which is preliminary data.</text>
</comment>
<accession>R1GQW0</accession>
<evidence type="ECO:0000313" key="2">
    <source>
        <dbReference type="Proteomes" id="UP000013526"/>
    </source>
</evidence>
<dbReference type="AlphaFoldDB" id="R1GQW0"/>
<protein>
    <submittedName>
        <fullName evidence="1">Uncharacterized protein</fullName>
    </submittedName>
</protein>
<dbReference type="Proteomes" id="UP000013526">
    <property type="component" value="Unassembled WGS sequence"/>
</dbReference>
<gene>
    <name evidence="1" type="ORF">G113_16125</name>
</gene>
<name>R1GQW0_9GAMM</name>
<dbReference type="PATRIC" id="fig|1268236.3.peg.3160"/>
<sequence length="65" mass="7326">MEALRIAKLTDSIRFEDALKQAQTGKTLQEMERLAAEQQTIQGEQAAIQAQLLDTIQQQIDTIKL</sequence>
<proteinExistence type="predicted"/>
<keyword evidence="2" id="KW-1185">Reference proteome</keyword>
<evidence type="ECO:0000313" key="1">
    <source>
        <dbReference type="EMBL" id="EOD54085.1"/>
    </source>
</evidence>
<reference evidence="1 2" key="1">
    <citation type="journal article" date="2013" name="Genome Announc.">
        <title>Draft Genome Sequence of Aeromonas molluscorum Strain 848TT, Isolated from Bivalve Molluscs.</title>
        <authorList>
            <person name="Spataro N."/>
            <person name="Farfan M."/>
            <person name="Albarral V."/>
            <person name="Sanglas A."/>
            <person name="Loren J.G."/>
            <person name="Fuste M.C."/>
            <person name="Bosch E."/>
        </authorList>
    </citation>
    <scope>NUCLEOTIDE SEQUENCE [LARGE SCALE GENOMIC DNA]</scope>
    <source>
        <strain evidence="1 2">848</strain>
    </source>
</reference>
<organism evidence="1 2">
    <name type="scientific">Aeromonas molluscorum 848</name>
    <dbReference type="NCBI Taxonomy" id="1268236"/>
    <lineage>
        <taxon>Bacteria</taxon>
        <taxon>Pseudomonadati</taxon>
        <taxon>Pseudomonadota</taxon>
        <taxon>Gammaproteobacteria</taxon>
        <taxon>Aeromonadales</taxon>
        <taxon>Aeromonadaceae</taxon>
        <taxon>Aeromonas</taxon>
    </lineage>
</organism>
<dbReference type="RefSeq" id="WP_005906501.1">
    <property type="nucleotide sequence ID" value="NZ_AQGQ01000135.1"/>
</dbReference>
<dbReference type="EMBL" id="AQGQ01000135">
    <property type="protein sequence ID" value="EOD54085.1"/>
    <property type="molecule type" value="Genomic_DNA"/>
</dbReference>